<name>A0A9P9A6Z7_9PEZI</name>
<dbReference type="CDD" id="cd04730">
    <property type="entry name" value="NPD_like"/>
    <property type="match status" value="1"/>
</dbReference>
<dbReference type="GO" id="GO:0018580">
    <property type="term" value="F:nitronate monooxygenase activity"/>
    <property type="evidence" value="ECO:0007669"/>
    <property type="project" value="InterPro"/>
</dbReference>
<dbReference type="SUPFAM" id="SSF51412">
    <property type="entry name" value="Inosine monophosphate dehydrogenase (IMPDH)"/>
    <property type="match status" value="1"/>
</dbReference>
<dbReference type="PANTHER" id="PTHR32332:SF34">
    <property type="entry name" value="2-NITROPROPANE DIOXYGENASE FAMILY, PUTATIVE-RELATED"/>
    <property type="match status" value="1"/>
</dbReference>
<keyword evidence="5" id="KW-1185">Reference proteome</keyword>
<dbReference type="Pfam" id="PF03060">
    <property type="entry name" value="NMO"/>
    <property type="match status" value="2"/>
</dbReference>
<dbReference type="OrthoDB" id="2349068at2759"/>
<evidence type="ECO:0000256" key="3">
    <source>
        <dbReference type="ARBA" id="ARBA00023002"/>
    </source>
</evidence>
<reference evidence="4" key="1">
    <citation type="journal article" date="2021" name="Nat. Commun.">
        <title>Genetic determinants of endophytism in the Arabidopsis root mycobiome.</title>
        <authorList>
            <person name="Mesny F."/>
            <person name="Miyauchi S."/>
            <person name="Thiergart T."/>
            <person name="Pickel B."/>
            <person name="Atanasova L."/>
            <person name="Karlsson M."/>
            <person name="Huettel B."/>
            <person name="Barry K.W."/>
            <person name="Haridas S."/>
            <person name="Chen C."/>
            <person name="Bauer D."/>
            <person name="Andreopoulos W."/>
            <person name="Pangilinan J."/>
            <person name="LaButti K."/>
            <person name="Riley R."/>
            <person name="Lipzen A."/>
            <person name="Clum A."/>
            <person name="Drula E."/>
            <person name="Henrissat B."/>
            <person name="Kohler A."/>
            <person name="Grigoriev I.V."/>
            <person name="Martin F.M."/>
            <person name="Hacquard S."/>
        </authorList>
    </citation>
    <scope>NUCLEOTIDE SEQUENCE</scope>
    <source>
        <strain evidence="4">MPI-SDFR-AT-0117</strain>
    </source>
</reference>
<evidence type="ECO:0000313" key="5">
    <source>
        <dbReference type="Proteomes" id="UP000770015"/>
    </source>
</evidence>
<keyword evidence="2" id="KW-0288">FMN</keyword>
<comment type="caution">
    <text evidence="4">The sequence shown here is derived from an EMBL/GenBank/DDBJ whole genome shotgun (WGS) entry which is preliminary data.</text>
</comment>
<organism evidence="4 5">
    <name type="scientific">Plectosphaerella plurivora</name>
    <dbReference type="NCBI Taxonomy" id="936078"/>
    <lineage>
        <taxon>Eukaryota</taxon>
        <taxon>Fungi</taxon>
        <taxon>Dikarya</taxon>
        <taxon>Ascomycota</taxon>
        <taxon>Pezizomycotina</taxon>
        <taxon>Sordariomycetes</taxon>
        <taxon>Hypocreomycetidae</taxon>
        <taxon>Glomerellales</taxon>
        <taxon>Plectosphaerellaceae</taxon>
        <taxon>Plectosphaerella</taxon>
    </lineage>
</organism>
<evidence type="ECO:0000256" key="2">
    <source>
        <dbReference type="ARBA" id="ARBA00022643"/>
    </source>
</evidence>
<dbReference type="AlphaFoldDB" id="A0A9P9A6Z7"/>
<protein>
    <recommendedName>
        <fullName evidence="6">Nitronate monooxygenase</fullName>
    </recommendedName>
</protein>
<dbReference type="EMBL" id="JAGSXJ010000017">
    <property type="protein sequence ID" value="KAH6683731.1"/>
    <property type="molecule type" value="Genomic_DNA"/>
</dbReference>
<evidence type="ECO:0000256" key="1">
    <source>
        <dbReference type="ARBA" id="ARBA00022630"/>
    </source>
</evidence>
<keyword evidence="3" id="KW-0560">Oxidoreductase</keyword>
<proteinExistence type="predicted"/>
<evidence type="ECO:0008006" key="6">
    <source>
        <dbReference type="Google" id="ProtNLM"/>
    </source>
</evidence>
<dbReference type="Proteomes" id="UP000770015">
    <property type="component" value="Unassembled WGS sequence"/>
</dbReference>
<dbReference type="InterPro" id="IPR013785">
    <property type="entry name" value="Aldolase_TIM"/>
</dbReference>
<evidence type="ECO:0000313" key="4">
    <source>
        <dbReference type="EMBL" id="KAH6683731.1"/>
    </source>
</evidence>
<dbReference type="InterPro" id="IPR004136">
    <property type="entry name" value="NMO"/>
</dbReference>
<keyword evidence="1" id="KW-0285">Flavoprotein</keyword>
<gene>
    <name evidence="4" type="ORF">F5X68DRAFT_23717</name>
</gene>
<dbReference type="Gene3D" id="3.20.20.70">
    <property type="entry name" value="Aldolase class I"/>
    <property type="match status" value="1"/>
</dbReference>
<dbReference type="PANTHER" id="PTHR32332">
    <property type="entry name" value="2-NITROPROPANE DIOXYGENASE"/>
    <property type="match status" value="1"/>
</dbReference>
<sequence>MSKAAEVKALLSRVYPWVKSPFIVGAPMRVMSGARLAVAVTEAGGLGFIGPGAKSADTLRELETANTSLKSSSTPGRSSQGDLLPIGIGFQTWNGDLEAAVSAVQKYKPCAAWLFAPRNGQQELDEWTVRIRQSSGQTQVWVQVGTLCEAVDAARSASPPDVLVIQGAEAGGHGRAVDGMGLMTLLPEVHDVLGKLGSSIPLFAAGGVADGRGVTAALALGAAGVVMGTRFLAATEAQISKGYQDEIVRASDGATSTTRTQLYNHLRGTFGWPEQFSPRTVVNRSWVDHQAGVPFEELQKRHDAAAATEGGGWGPNGRLATYAGANVGLIHGVEDAGAIVARVRDEAIGVAKALQ</sequence>
<accession>A0A9P9A6Z7</accession>